<dbReference type="Proteomes" id="UP000597444">
    <property type="component" value="Unassembled WGS sequence"/>
</dbReference>
<dbReference type="AlphaFoldDB" id="A0A8J3IXB4"/>
<dbReference type="GO" id="GO:0004553">
    <property type="term" value="F:hydrolase activity, hydrolyzing O-glycosyl compounds"/>
    <property type="evidence" value="ECO:0007669"/>
    <property type="project" value="InterPro"/>
</dbReference>
<dbReference type="InterPro" id="IPR040605">
    <property type="entry name" value="Glyco_hydro2_dom5"/>
</dbReference>
<gene>
    <name evidence="7" type="ORF">KSF_096520</name>
</gene>
<feature type="domain" description="DUF4982" evidence="5">
    <location>
        <begin position="306"/>
        <end position="360"/>
    </location>
</feature>
<name>A0A8J3IXB4_9CHLR</name>
<dbReference type="InterPro" id="IPR013783">
    <property type="entry name" value="Ig-like_fold"/>
</dbReference>
<feature type="domain" description="Glycoside hydrolase family 2 catalytic" evidence="4">
    <location>
        <begin position="2"/>
        <end position="230"/>
    </location>
</feature>
<dbReference type="InterPro" id="IPR023232">
    <property type="entry name" value="Glyco_hydro_2_AS"/>
</dbReference>
<evidence type="ECO:0000256" key="1">
    <source>
        <dbReference type="ARBA" id="ARBA00007401"/>
    </source>
</evidence>
<sequence>MLKSSGFNALRSAHNPPAPALLDACDRLGLLVIDESFDCWRQGKNPNDYHVYFEEWWQRDTEALVKRDRNHPSVIMWSIGNEIPEALGIPDGASWSRHQADFVRSLDSTRFVTSAIVMYIDTEAMTTGDISQLGPSPVPDDPEKDIWTKLTTQFAQPLDVVGYNYMHQRYAGDGTRYPGRIIAGTETWPHMAYDYWKETERLPHVIGDFVWTAWDYLGEAGIGQVVSDGNLTFAAPYPYHLANTGDFDICGFKRPQSFYRDLLWGVRTEPFIGVLEPQLTGKQLKFLPWGWEPVIESWTFPGEEDKPIQVDTYAVDEEVELFINGVSFGRKPVSQNKATFDAIYQPGIIEAVGYSSGKETSRTSLRTAGAPADMRLTPDRDTIDSKYGDLAYITVEIVDQDGHVVPTAEHEVSFEVSGAGELMAVGTANPMSEESYLGKQRKAWHGRLLAIVRSNGQSGDIVFSARSDGLPPLEIRLNAKEN</sequence>
<dbReference type="InterPro" id="IPR051913">
    <property type="entry name" value="GH2_Domain-Containing"/>
</dbReference>
<dbReference type="PANTHER" id="PTHR42732:SF1">
    <property type="entry name" value="BETA-MANNOSIDASE"/>
    <property type="match status" value="1"/>
</dbReference>
<evidence type="ECO:0008006" key="9">
    <source>
        <dbReference type="Google" id="ProtNLM"/>
    </source>
</evidence>
<keyword evidence="8" id="KW-1185">Reference proteome</keyword>
<comment type="caution">
    <text evidence="7">The sequence shown here is derived from an EMBL/GenBank/DDBJ whole genome shotgun (WGS) entry which is preliminary data.</text>
</comment>
<accession>A0A8J3IXB4</accession>
<dbReference type="InterPro" id="IPR017853">
    <property type="entry name" value="GH"/>
</dbReference>
<evidence type="ECO:0000256" key="2">
    <source>
        <dbReference type="ARBA" id="ARBA00022801"/>
    </source>
</evidence>
<dbReference type="Gene3D" id="3.20.20.80">
    <property type="entry name" value="Glycosidases"/>
    <property type="match status" value="2"/>
</dbReference>
<keyword evidence="3" id="KW-0326">Glycosidase</keyword>
<evidence type="ECO:0000259" key="4">
    <source>
        <dbReference type="Pfam" id="PF02836"/>
    </source>
</evidence>
<evidence type="ECO:0000259" key="6">
    <source>
        <dbReference type="Pfam" id="PF18565"/>
    </source>
</evidence>
<dbReference type="PANTHER" id="PTHR42732">
    <property type="entry name" value="BETA-GALACTOSIDASE"/>
    <property type="match status" value="1"/>
</dbReference>
<evidence type="ECO:0000256" key="3">
    <source>
        <dbReference type="ARBA" id="ARBA00023295"/>
    </source>
</evidence>
<dbReference type="Pfam" id="PF18565">
    <property type="entry name" value="Glyco_hydro2_C5"/>
    <property type="match status" value="1"/>
</dbReference>
<dbReference type="InterPro" id="IPR006103">
    <property type="entry name" value="Glyco_hydro_2_cat"/>
</dbReference>
<dbReference type="EMBL" id="BNJK01000002">
    <property type="protein sequence ID" value="GHO99604.1"/>
    <property type="molecule type" value="Genomic_DNA"/>
</dbReference>
<keyword evidence="2" id="KW-0378">Hydrolase</keyword>
<dbReference type="InterPro" id="IPR032311">
    <property type="entry name" value="DUF4982"/>
</dbReference>
<proteinExistence type="inferred from homology"/>
<dbReference type="Pfam" id="PF02836">
    <property type="entry name" value="Glyco_hydro_2_C"/>
    <property type="match status" value="1"/>
</dbReference>
<evidence type="ECO:0000313" key="7">
    <source>
        <dbReference type="EMBL" id="GHO99604.1"/>
    </source>
</evidence>
<protein>
    <recommendedName>
        <fullName evidence="9">Beta-galactosidase</fullName>
    </recommendedName>
</protein>
<evidence type="ECO:0000313" key="8">
    <source>
        <dbReference type="Proteomes" id="UP000597444"/>
    </source>
</evidence>
<organism evidence="7 8">
    <name type="scientific">Reticulibacter mediterranei</name>
    <dbReference type="NCBI Taxonomy" id="2778369"/>
    <lineage>
        <taxon>Bacteria</taxon>
        <taxon>Bacillati</taxon>
        <taxon>Chloroflexota</taxon>
        <taxon>Ktedonobacteria</taxon>
        <taxon>Ktedonobacterales</taxon>
        <taxon>Reticulibacteraceae</taxon>
        <taxon>Reticulibacter</taxon>
    </lineage>
</organism>
<reference evidence="7" key="1">
    <citation type="submission" date="2020-10" db="EMBL/GenBank/DDBJ databases">
        <title>Taxonomic study of unclassified bacteria belonging to the class Ktedonobacteria.</title>
        <authorList>
            <person name="Yabe S."/>
            <person name="Wang C.M."/>
            <person name="Zheng Y."/>
            <person name="Sakai Y."/>
            <person name="Cavaletti L."/>
            <person name="Monciardini P."/>
            <person name="Donadio S."/>
        </authorList>
    </citation>
    <scope>NUCLEOTIDE SEQUENCE</scope>
    <source>
        <strain evidence="7">ID150040</strain>
    </source>
</reference>
<dbReference type="Gene3D" id="2.60.40.10">
    <property type="entry name" value="Immunoglobulins"/>
    <property type="match status" value="2"/>
</dbReference>
<dbReference type="SUPFAM" id="SSF51445">
    <property type="entry name" value="(Trans)glycosidases"/>
    <property type="match status" value="1"/>
</dbReference>
<dbReference type="GO" id="GO:0005975">
    <property type="term" value="P:carbohydrate metabolic process"/>
    <property type="evidence" value="ECO:0007669"/>
    <property type="project" value="InterPro"/>
</dbReference>
<dbReference type="PROSITE" id="PS00608">
    <property type="entry name" value="GLYCOSYL_HYDROL_F2_2"/>
    <property type="match status" value="1"/>
</dbReference>
<feature type="domain" description="Glycoside hydrolase family 2" evidence="6">
    <location>
        <begin position="375"/>
        <end position="475"/>
    </location>
</feature>
<evidence type="ECO:0000259" key="5">
    <source>
        <dbReference type="Pfam" id="PF16355"/>
    </source>
</evidence>
<dbReference type="Pfam" id="PF16355">
    <property type="entry name" value="DUF4982"/>
    <property type="match status" value="1"/>
</dbReference>
<comment type="similarity">
    <text evidence="1">Belongs to the glycosyl hydrolase 2 family.</text>
</comment>